<reference evidence="1 2" key="1">
    <citation type="submission" date="2020-10" db="EMBL/GenBank/DDBJ databases">
        <title>Connecting structure to function with the recovery of over 1000 high-quality activated sludge metagenome-assembled genomes encoding full-length rRNA genes using long-read sequencing.</title>
        <authorList>
            <person name="Singleton C.M."/>
            <person name="Petriglieri F."/>
            <person name="Kristensen J.M."/>
            <person name="Kirkegaard R.H."/>
            <person name="Michaelsen T.Y."/>
            <person name="Andersen M.H."/>
            <person name="Karst S.M."/>
            <person name="Dueholm M.S."/>
            <person name="Nielsen P.H."/>
            <person name="Albertsen M."/>
        </authorList>
    </citation>
    <scope>NUCLEOTIDE SEQUENCE [LARGE SCALE GENOMIC DNA]</scope>
    <source>
        <strain evidence="1">Ribe_18-Q3-R11-54_BAT3C.373</strain>
    </source>
</reference>
<dbReference type="Proteomes" id="UP000808349">
    <property type="component" value="Unassembled WGS sequence"/>
</dbReference>
<evidence type="ECO:0000313" key="1">
    <source>
        <dbReference type="EMBL" id="MBK9719600.1"/>
    </source>
</evidence>
<dbReference type="AlphaFoldDB" id="A0A9D7SDF7"/>
<organism evidence="1 2">
    <name type="scientific">Candidatus Defluviibacterium haderslevense</name>
    <dbReference type="NCBI Taxonomy" id="2981993"/>
    <lineage>
        <taxon>Bacteria</taxon>
        <taxon>Pseudomonadati</taxon>
        <taxon>Bacteroidota</taxon>
        <taxon>Saprospiria</taxon>
        <taxon>Saprospirales</taxon>
        <taxon>Saprospiraceae</taxon>
        <taxon>Candidatus Defluviibacterium</taxon>
    </lineage>
</organism>
<dbReference type="EMBL" id="JADKFW010000021">
    <property type="protein sequence ID" value="MBK9719600.1"/>
    <property type="molecule type" value="Genomic_DNA"/>
</dbReference>
<name>A0A9D7SDF7_9BACT</name>
<comment type="caution">
    <text evidence="1">The sequence shown here is derived from an EMBL/GenBank/DDBJ whole genome shotgun (WGS) entry which is preliminary data.</text>
</comment>
<protein>
    <submittedName>
        <fullName evidence="1">Uncharacterized protein</fullName>
    </submittedName>
</protein>
<sequence>MSIFIFAIGFLGSTQLLAQKKSKKKEKEPKVNIWKERMWYGGGVSLALQSATLGNGVNGNIFQIGISPMVGYKINSFWSAGPRGEIVYTGGRFSAPPDIWKYNAVEYGFGVFSRLKFLRVLFAHFEYSVYNEIDQNESLILKNNRLISQRKTSDRLLAGLGYNGGNEIDYEFYLMYNFLADKESVQLPIQYRIGFTYLF</sequence>
<gene>
    <name evidence="1" type="ORF">IPO85_19200</name>
</gene>
<proteinExistence type="predicted"/>
<evidence type="ECO:0000313" key="2">
    <source>
        <dbReference type="Proteomes" id="UP000808349"/>
    </source>
</evidence>
<accession>A0A9D7SDF7</accession>